<protein>
    <recommendedName>
        <fullName evidence="1">SF4 helicase domain-containing protein</fullName>
    </recommendedName>
</protein>
<dbReference type="PROSITE" id="PS51199">
    <property type="entry name" value="SF4_HELICASE"/>
    <property type="match status" value="1"/>
</dbReference>
<sequence>MYQTVRRAGKRYIVSKVNGSTNSTNNHTNDAAVTQNFKQQIKPISLIDGITRNSLFAKRTLTSSATPSNLLENVRSCYFCKQQQPHRISRKFLHTVSNGTLLQPHEIEETLTEQSIKFEKGFTGYLVDSTCCVDSSIFINQRTGESTCRSCGVKQSWEEFLKEKTEGRQSQDGIKGTLETFIRVGGENSLWESSVDVSEINAPESPIYFETFRHFDIRLAPDHTIVYPYYDVSKSKVVKCVSHGNEKRIIEIMNTSHESLFGWNTISPADKTLILTTTELDAMSVFHVTGLPSLSISSTEISLHPDLFPFLEQFNKIVLWFPSTYREQESLQNFSRKLDLKRCWKVQCNDSPFSLLEKQQSSEISDSISTSKHMSHDRILTFKDLRSDLFNELMNAKMNAGVPFTRFPALNEYLKGHRRGELTVFTGATGSGKTTFLSELSLDLCLQGVKTLWGSFEIRNVRLLNTLMHQFAGFAVEKHMDKFMKWSENFESLPLYFMSYYGAQDLQDVINTIEYSVYMHDIEHVIVDNLQFMTSTSYSSSDDRFQVMDRSIAAFRRCASDLNIHITVVVHPRKENDGGSLQTASIYGSAKASQEADNVLILQTSDQLSMQITKNRFCGTVGMLPLSFHPDSLCLSGFHRNVETEEEILPALRIRRPVSNVKIYRKNNNDNK</sequence>
<dbReference type="GO" id="GO:0043139">
    <property type="term" value="F:5'-3' DNA helicase activity"/>
    <property type="evidence" value="ECO:0007669"/>
    <property type="project" value="InterPro"/>
</dbReference>
<dbReference type="AlphaFoldDB" id="A0A7M5WI64"/>
<organism evidence="2 3">
    <name type="scientific">Clytia hemisphaerica</name>
    <dbReference type="NCBI Taxonomy" id="252671"/>
    <lineage>
        <taxon>Eukaryota</taxon>
        <taxon>Metazoa</taxon>
        <taxon>Cnidaria</taxon>
        <taxon>Hydrozoa</taxon>
        <taxon>Hydroidolina</taxon>
        <taxon>Leptothecata</taxon>
        <taxon>Obeliida</taxon>
        <taxon>Clytiidae</taxon>
        <taxon>Clytia</taxon>
    </lineage>
</organism>
<evidence type="ECO:0000313" key="3">
    <source>
        <dbReference type="Proteomes" id="UP000594262"/>
    </source>
</evidence>
<evidence type="ECO:0000259" key="1">
    <source>
        <dbReference type="PROSITE" id="PS51199"/>
    </source>
</evidence>
<dbReference type="Pfam" id="PF13481">
    <property type="entry name" value="AAA_25"/>
    <property type="match status" value="1"/>
</dbReference>
<dbReference type="InterPro" id="IPR027032">
    <property type="entry name" value="Twinkle-like"/>
</dbReference>
<dbReference type="GO" id="GO:0005739">
    <property type="term" value="C:mitochondrion"/>
    <property type="evidence" value="ECO:0007669"/>
    <property type="project" value="TreeGrafter"/>
</dbReference>
<dbReference type="GO" id="GO:0003697">
    <property type="term" value="F:single-stranded DNA binding"/>
    <property type="evidence" value="ECO:0007669"/>
    <property type="project" value="InterPro"/>
</dbReference>
<dbReference type="GeneID" id="136809409"/>
<dbReference type="Proteomes" id="UP000594262">
    <property type="component" value="Unplaced"/>
</dbReference>
<evidence type="ECO:0000313" key="2">
    <source>
        <dbReference type="EnsemblMetazoa" id="CLYHEMP000870.1"/>
    </source>
</evidence>
<dbReference type="GO" id="GO:0006264">
    <property type="term" value="P:mitochondrial DNA replication"/>
    <property type="evidence" value="ECO:0007669"/>
    <property type="project" value="TreeGrafter"/>
</dbReference>
<dbReference type="PANTHER" id="PTHR12873">
    <property type="entry name" value="T7-LIKE MITOCHONDRIAL DNA HELICASE"/>
    <property type="match status" value="1"/>
</dbReference>
<dbReference type="PANTHER" id="PTHR12873:SF0">
    <property type="entry name" value="TWINKLE MTDNA HELICASE"/>
    <property type="match status" value="1"/>
</dbReference>
<keyword evidence="3" id="KW-1185">Reference proteome</keyword>
<dbReference type="InterPro" id="IPR007694">
    <property type="entry name" value="DNA_helicase_DnaB-like_C"/>
</dbReference>
<dbReference type="SUPFAM" id="SSF52540">
    <property type="entry name" value="P-loop containing nucleoside triphosphate hydrolases"/>
    <property type="match status" value="1"/>
</dbReference>
<dbReference type="Gene3D" id="3.40.1360.10">
    <property type="match status" value="1"/>
</dbReference>
<name>A0A7M5WI64_9CNID</name>
<dbReference type="SUPFAM" id="SSF56731">
    <property type="entry name" value="DNA primase core"/>
    <property type="match status" value="1"/>
</dbReference>
<dbReference type="OrthoDB" id="275278at2759"/>
<reference evidence="2" key="1">
    <citation type="submission" date="2021-01" db="UniProtKB">
        <authorList>
            <consortium name="EnsemblMetazoa"/>
        </authorList>
    </citation>
    <scope>IDENTIFICATION</scope>
</reference>
<dbReference type="EnsemblMetazoa" id="CLYHEMT000870.1">
    <property type="protein sequence ID" value="CLYHEMP000870.1"/>
    <property type="gene ID" value="CLYHEMG000870"/>
</dbReference>
<feature type="domain" description="SF4 helicase" evidence="1">
    <location>
        <begin position="396"/>
        <end position="642"/>
    </location>
</feature>
<proteinExistence type="predicted"/>
<dbReference type="CDD" id="cd01122">
    <property type="entry name" value="Twinkle_C"/>
    <property type="match status" value="1"/>
</dbReference>
<dbReference type="RefSeq" id="XP_066922040.1">
    <property type="nucleotide sequence ID" value="XM_067065939.1"/>
</dbReference>
<dbReference type="InterPro" id="IPR027417">
    <property type="entry name" value="P-loop_NTPase"/>
</dbReference>
<dbReference type="Gene3D" id="3.40.50.300">
    <property type="entry name" value="P-loop containing nucleotide triphosphate hydrolases"/>
    <property type="match status" value="1"/>
</dbReference>
<accession>A0A7M5WI64</accession>
<dbReference type="GO" id="GO:0005524">
    <property type="term" value="F:ATP binding"/>
    <property type="evidence" value="ECO:0007669"/>
    <property type="project" value="InterPro"/>
</dbReference>